<name>A0ABX2W247_9ENTR</name>
<comment type="caution">
    <text evidence="2">The sequence shown here is derived from an EMBL/GenBank/DDBJ whole genome shotgun (WGS) entry which is preliminary data.</text>
</comment>
<keyword evidence="3" id="KW-1185">Reference proteome</keyword>
<dbReference type="EMBL" id="LXEQ01000062">
    <property type="protein sequence ID" value="OAT24569.1"/>
    <property type="molecule type" value="Genomic_DNA"/>
</dbReference>
<evidence type="ECO:0000259" key="1">
    <source>
        <dbReference type="Pfam" id="PF08787"/>
    </source>
</evidence>
<accession>A0ABX2W247</accession>
<proteinExistence type="predicted"/>
<gene>
    <name evidence="2" type="ORF">M976_04338</name>
</gene>
<dbReference type="EC" id="4.2.2.3" evidence="2"/>
<reference evidence="2 3" key="1">
    <citation type="submission" date="2016-04" db="EMBL/GenBank/DDBJ databases">
        <title>ATOL: Assembling a taxonomically balanced genome-scale reconstruction of the evolutionary history of the Enterobacteriaceae.</title>
        <authorList>
            <person name="Plunkett G.III."/>
            <person name="Neeno-Eckwall E.C."/>
            <person name="Glasner J.D."/>
            <person name="Perna N.T."/>
        </authorList>
    </citation>
    <scope>NUCLEOTIDE SEQUENCE [LARGE SCALE GENOMIC DNA]</scope>
    <source>
        <strain evidence="2 3">ATCC 51602</strain>
    </source>
</reference>
<dbReference type="InterPro" id="IPR013320">
    <property type="entry name" value="ConA-like_dom_sf"/>
</dbReference>
<protein>
    <submittedName>
        <fullName evidence="2">Alginate lyase</fullName>
        <ecNumber evidence="2">4.2.2.3</ecNumber>
    </submittedName>
</protein>
<evidence type="ECO:0000313" key="2">
    <source>
        <dbReference type="EMBL" id="OAT24569.1"/>
    </source>
</evidence>
<feature type="domain" description="Alginate lyase 2" evidence="1">
    <location>
        <begin position="10"/>
        <end position="114"/>
    </location>
</feature>
<sequence>MAIPADANNAEKADQIKEKELVAGYTSPNFFTFNEQCGMVFTTPVTGPKTSKNTTYTRSELREMLRNRDTDISLLGVNNNNRVFSSIARSEQEKAGGIDGTQEATLTVDLVNTTGINW</sequence>
<dbReference type="SUPFAM" id="SSF49899">
    <property type="entry name" value="Concanavalin A-like lectins/glucanases"/>
    <property type="match status" value="1"/>
</dbReference>
<dbReference type="InterPro" id="IPR014895">
    <property type="entry name" value="Alginate_lyase_2"/>
</dbReference>
<evidence type="ECO:0000313" key="3">
    <source>
        <dbReference type="Proteomes" id="UP000078407"/>
    </source>
</evidence>
<dbReference type="Gene3D" id="2.60.120.200">
    <property type="match status" value="1"/>
</dbReference>
<dbReference type="Pfam" id="PF08787">
    <property type="entry name" value="Alginate_lyase2"/>
    <property type="match status" value="1"/>
</dbReference>
<organism evidence="2 3">
    <name type="scientific">Buttiauxella ferragutiae ATCC 51602</name>
    <dbReference type="NCBI Taxonomy" id="1354252"/>
    <lineage>
        <taxon>Bacteria</taxon>
        <taxon>Pseudomonadati</taxon>
        <taxon>Pseudomonadota</taxon>
        <taxon>Gammaproteobacteria</taxon>
        <taxon>Enterobacterales</taxon>
        <taxon>Enterobacteriaceae</taxon>
        <taxon>Buttiauxella</taxon>
    </lineage>
</organism>
<dbReference type="RefSeq" id="WP_064548794.1">
    <property type="nucleotide sequence ID" value="NZ_LXEQ01000062.1"/>
</dbReference>
<keyword evidence="2" id="KW-0456">Lyase</keyword>
<dbReference type="Proteomes" id="UP000078407">
    <property type="component" value="Unassembled WGS sequence"/>
</dbReference>
<dbReference type="GO" id="GO:0045135">
    <property type="term" value="F:poly(beta-D-mannuronate) lyase activity"/>
    <property type="evidence" value="ECO:0007669"/>
    <property type="project" value="UniProtKB-EC"/>
</dbReference>